<protein>
    <recommendedName>
        <fullName evidence="2">NET domain-containing protein</fullName>
    </recommendedName>
</protein>
<organism evidence="1">
    <name type="scientific">viral metagenome</name>
    <dbReference type="NCBI Taxonomy" id="1070528"/>
    <lineage>
        <taxon>unclassified sequences</taxon>
        <taxon>metagenomes</taxon>
        <taxon>organismal metagenomes</taxon>
    </lineage>
</organism>
<evidence type="ECO:0008006" key="2">
    <source>
        <dbReference type="Google" id="ProtNLM"/>
    </source>
</evidence>
<name>A0A6C0JIQ8_9ZZZZ</name>
<evidence type="ECO:0000313" key="1">
    <source>
        <dbReference type="EMBL" id="QHU04630.1"/>
    </source>
</evidence>
<dbReference type="AlphaFoldDB" id="A0A6C0JIQ8"/>
<accession>A0A6C0JIQ8</accession>
<dbReference type="EMBL" id="MN740402">
    <property type="protein sequence ID" value="QHU04630.1"/>
    <property type="molecule type" value="Genomic_DNA"/>
</dbReference>
<proteinExistence type="predicted"/>
<sequence length="85" mass="9906">MNRARKEKLRDQLDLLDPHEHAQVFAVIKHHTESYTKTQTGVLVSSEVLSDVCMLEMEKMVAFYLDQRKRMDADDVVRKTMVKNG</sequence>
<reference evidence="1" key="1">
    <citation type="journal article" date="2020" name="Nature">
        <title>Giant virus diversity and host interactions through global metagenomics.</title>
        <authorList>
            <person name="Schulz F."/>
            <person name="Roux S."/>
            <person name="Paez-Espino D."/>
            <person name="Jungbluth S."/>
            <person name="Walsh D.A."/>
            <person name="Denef V.J."/>
            <person name="McMahon K.D."/>
            <person name="Konstantinidis K.T."/>
            <person name="Eloe-Fadrosh E.A."/>
            <person name="Kyrpides N.C."/>
            <person name="Woyke T."/>
        </authorList>
    </citation>
    <scope>NUCLEOTIDE SEQUENCE</scope>
    <source>
        <strain evidence="1">GVMAG-M-3300027708-51</strain>
    </source>
</reference>